<accession>A0ABT0ZIZ5</accession>
<proteinExistence type="predicted"/>
<keyword evidence="2" id="KW-0489">Methyltransferase</keyword>
<keyword evidence="2" id="KW-0808">Transferase</keyword>
<name>A0ABT0ZIZ5_9ACTN</name>
<evidence type="ECO:0000313" key="3">
    <source>
        <dbReference type="Proteomes" id="UP001523219"/>
    </source>
</evidence>
<comment type="caution">
    <text evidence="2">The sequence shown here is derived from an EMBL/GenBank/DDBJ whole genome shotgun (WGS) entry which is preliminary data.</text>
</comment>
<dbReference type="InterPro" id="IPR029063">
    <property type="entry name" value="SAM-dependent_MTases_sf"/>
</dbReference>
<dbReference type="RefSeq" id="WP_252426974.1">
    <property type="nucleotide sequence ID" value="NZ_JAMWMR010000022.1"/>
</dbReference>
<keyword evidence="3" id="KW-1185">Reference proteome</keyword>
<feature type="domain" description="Methyltransferase" evidence="1">
    <location>
        <begin position="173"/>
        <end position="266"/>
    </location>
</feature>
<protein>
    <submittedName>
        <fullName evidence="2">Methyltransferase domain-containing protein</fullName>
    </submittedName>
</protein>
<dbReference type="EMBL" id="JAMWMR010000022">
    <property type="protein sequence ID" value="MCN9243549.1"/>
    <property type="molecule type" value="Genomic_DNA"/>
</dbReference>
<organism evidence="2 3">
    <name type="scientific">Streptomyces macrolidinus</name>
    <dbReference type="NCBI Taxonomy" id="2952607"/>
    <lineage>
        <taxon>Bacteria</taxon>
        <taxon>Bacillati</taxon>
        <taxon>Actinomycetota</taxon>
        <taxon>Actinomycetes</taxon>
        <taxon>Kitasatosporales</taxon>
        <taxon>Streptomycetaceae</taxon>
        <taxon>Streptomyces</taxon>
    </lineage>
</organism>
<evidence type="ECO:0000259" key="1">
    <source>
        <dbReference type="Pfam" id="PF13649"/>
    </source>
</evidence>
<dbReference type="Proteomes" id="UP001523219">
    <property type="component" value="Unassembled WGS sequence"/>
</dbReference>
<sequence length="350" mass="38081">MTAENKSVMVLDDEVQQTWKSVAEAGAGELASSYVLSTAIVGLSNSGVADRLSGDWTPLAELAPKPELADRIGKVLRFLEVRGIVESQGDAWRTTRRGAQLLDEVAESLLGYYVDAYGPVLHDIGGLLDGSKTYGTDVSRDTEALGLRCEVLFRSFGGNLVRDLVRERGARGVLDLGCGTGGLLLDLVRDDPELRGFGIDIAQDAIDYAGRRAAEQGVADRLSFLVADAFRPQEWPAEVVEGADFYVAVGALHEHFRDGEAAVVEMLARYADLLRAAPNRTLLLCEPELLVDAEDANFYLIHVLTEQGFPQPREGWLKVIEAAGLTCKRVFSAPNTAFRFAYYEIVADPS</sequence>
<dbReference type="GO" id="GO:0008168">
    <property type="term" value="F:methyltransferase activity"/>
    <property type="evidence" value="ECO:0007669"/>
    <property type="project" value="UniProtKB-KW"/>
</dbReference>
<dbReference type="Pfam" id="PF13649">
    <property type="entry name" value="Methyltransf_25"/>
    <property type="match status" value="1"/>
</dbReference>
<dbReference type="Gene3D" id="3.40.50.150">
    <property type="entry name" value="Vaccinia Virus protein VP39"/>
    <property type="match status" value="1"/>
</dbReference>
<dbReference type="InterPro" id="IPR041698">
    <property type="entry name" value="Methyltransf_25"/>
</dbReference>
<reference evidence="2 3" key="1">
    <citation type="submission" date="2022-05" db="EMBL/GenBank/DDBJ databases">
        <title>Streptomyces sp. nov. RY43-2 isolated from soil of a peat swamp forest.</title>
        <authorList>
            <person name="Kanchanasin P."/>
            <person name="Tanasupawat S."/>
            <person name="Phongsopitanun W."/>
        </authorList>
    </citation>
    <scope>NUCLEOTIDE SEQUENCE [LARGE SCALE GENOMIC DNA]</scope>
    <source>
        <strain evidence="2 3">RY43-2</strain>
    </source>
</reference>
<gene>
    <name evidence="2" type="ORF">NGF19_22630</name>
</gene>
<dbReference type="GO" id="GO:0032259">
    <property type="term" value="P:methylation"/>
    <property type="evidence" value="ECO:0007669"/>
    <property type="project" value="UniProtKB-KW"/>
</dbReference>
<evidence type="ECO:0000313" key="2">
    <source>
        <dbReference type="EMBL" id="MCN9243549.1"/>
    </source>
</evidence>
<dbReference type="SUPFAM" id="SSF53335">
    <property type="entry name" value="S-adenosyl-L-methionine-dependent methyltransferases"/>
    <property type="match status" value="1"/>
</dbReference>